<evidence type="ECO:0000313" key="4">
    <source>
        <dbReference type="EMBL" id="MBU5437858.1"/>
    </source>
</evidence>
<comment type="caution">
    <text evidence="4">The sequence shown here is derived from an EMBL/GenBank/DDBJ whole genome shotgun (WGS) entry which is preliminary data.</text>
</comment>
<reference evidence="4 5" key="1">
    <citation type="submission" date="2021-06" db="EMBL/GenBank/DDBJ databases">
        <authorList>
            <person name="Sun Q."/>
            <person name="Li D."/>
        </authorList>
    </citation>
    <scope>NUCLEOTIDE SEQUENCE [LARGE SCALE GENOMIC DNA]</scope>
    <source>
        <strain evidence="4 5">MSJ-40</strain>
    </source>
</reference>
<protein>
    <submittedName>
        <fullName evidence="4">TetR/AcrR family transcriptional regulator</fullName>
    </submittedName>
</protein>
<keyword evidence="1 2" id="KW-0238">DNA-binding</keyword>
<gene>
    <name evidence="4" type="ORF">KQI42_07550</name>
</gene>
<evidence type="ECO:0000259" key="3">
    <source>
        <dbReference type="PROSITE" id="PS50977"/>
    </source>
</evidence>
<dbReference type="PROSITE" id="PS50977">
    <property type="entry name" value="HTH_TETR_2"/>
    <property type="match status" value="1"/>
</dbReference>
<feature type="domain" description="HTH tetR-type" evidence="3">
    <location>
        <begin position="9"/>
        <end position="69"/>
    </location>
</feature>
<dbReference type="RefSeq" id="WP_216518422.1">
    <property type="nucleotide sequence ID" value="NZ_JAHLPM010000005.1"/>
</dbReference>
<dbReference type="InterPro" id="IPR001647">
    <property type="entry name" value="HTH_TetR"/>
</dbReference>
<sequence length="224" mass="26536">MKKKITSQREMMKCFINATYSILDSEGIKNIPIREIANKAGYNSATIYNYFENLEHLMFFTYLKHFNIFIRDLSESIDSKATPKDMYLNMLECFLIHSYSNPKVFYYIFFNKYSNSLEHDIKEYYLIFEEELEENIIPFITSVKGGTIYEIHTNIVTQVFENINESDENLVFLSELIVLVYHGLLHNLVNNPKEDISLIVKKTLDYIKKIIYAFENNFLLKECI</sequence>
<proteinExistence type="predicted"/>
<organism evidence="4 5">
    <name type="scientific">Tissierella simiarum</name>
    <dbReference type="NCBI Taxonomy" id="2841534"/>
    <lineage>
        <taxon>Bacteria</taxon>
        <taxon>Bacillati</taxon>
        <taxon>Bacillota</taxon>
        <taxon>Tissierellia</taxon>
        <taxon>Tissierellales</taxon>
        <taxon>Tissierellaceae</taxon>
        <taxon>Tissierella</taxon>
    </lineage>
</organism>
<dbReference type="Proteomes" id="UP000749471">
    <property type="component" value="Unassembled WGS sequence"/>
</dbReference>
<feature type="DNA-binding region" description="H-T-H motif" evidence="2">
    <location>
        <begin position="32"/>
        <end position="51"/>
    </location>
</feature>
<evidence type="ECO:0000256" key="2">
    <source>
        <dbReference type="PROSITE-ProRule" id="PRU00335"/>
    </source>
</evidence>
<keyword evidence="5" id="KW-1185">Reference proteome</keyword>
<accession>A0ABS6E6J9</accession>
<name>A0ABS6E6J9_9FIRM</name>
<evidence type="ECO:0000256" key="1">
    <source>
        <dbReference type="ARBA" id="ARBA00023125"/>
    </source>
</evidence>
<dbReference type="Pfam" id="PF00440">
    <property type="entry name" value="TetR_N"/>
    <property type="match status" value="1"/>
</dbReference>
<dbReference type="EMBL" id="JAHLPM010000005">
    <property type="protein sequence ID" value="MBU5437858.1"/>
    <property type="molecule type" value="Genomic_DNA"/>
</dbReference>
<evidence type="ECO:0000313" key="5">
    <source>
        <dbReference type="Proteomes" id="UP000749471"/>
    </source>
</evidence>